<sequence>MYSTLVEAFREAPKDPVYIPLFSSPLAAIIIVLIYLLLIFKIGPDFMECRKPLNVTSAMLKYNIFQIVINGIMFGLGCYYLFVKRVYDVRCLEAMPLDHPGKNEDRLVVYIYFLNKVLDLCDTLFFVLRKSYKQITVLHVYHHALMVLGVPITYYFYGSSGPYLLMGYINSLVHVVMYGYYYAAALYPGVRDKLWLKKSITTMQIVQFIILFSHAAVTWLLNKKCSVPGFMHFVELIVAISMIVMFGNFYYQTYCRAKSKSN</sequence>
<feature type="transmembrane region" description="Helical" evidence="10">
    <location>
        <begin position="233"/>
        <end position="251"/>
    </location>
</feature>
<feature type="transmembrane region" description="Helical" evidence="10">
    <location>
        <begin position="205"/>
        <end position="221"/>
    </location>
</feature>
<evidence type="ECO:0000313" key="12">
    <source>
        <dbReference type="RefSeq" id="XP_017033098.1"/>
    </source>
</evidence>
<dbReference type="GO" id="GO:0034626">
    <property type="term" value="P:fatty acid elongation, polyunsaturated fatty acid"/>
    <property type="evidence" value="ECO:0007669"/>
    <property type="project" value="TreeGrafter"/>
</dbReference>
<dbReference type="Pfam" id="PF01151">
    <property type="entry name" value="ELO"/>
    <property type="match status" value="1"/>
</dbReference>
<dbReference type="PANTHER" id="PTHR11157:SF116">
    <property type="entry name" value="ELONGATION OF VERY LONG CHAIN FATTY ACIDS PROTEIN-RELATED"/>
    <property type="match status" value="1"/>
</dbReference>
<dbReference type="Proteomes" id="UP001652661">
    <property type="component" value="Chromosome 2R"/>
</dbReference>
<dbReference type="GO" id="GO:0034625">
    <property type="term" value="P:fatty acid elongation, monounsaturated fatty acid"/>
    <property type="evidence" value="ECO:0007669"/>
    <property type="project" value="TreeGrafter"/>
</dbReference>
<proteinExistence type="inferred from homology"/>
<feature type="transmembrane region" description="Helical" evidence="10">
    <location>
        <begin position="163"/>
        <end position="184"/>
    </location>
</feature>
<evidence type="ECO:0000256" key="7">
    <source>
        <dbReference type="ARBA" id="ARBA00023098"/>
    </source>
</evidence>
<dbReference type="GO" id="GO:0030148">
    <property type="term" value="P:sphingolipid biosynthetic process"/>
    <property type="evidence" value="ECO:0007669"/>
    <property type="project" value="TreeGrafter"/>
</dbReference>
<evidence type="ECO:0000256" key="2">
    <source>
        <dbReference type="ARBA" id="ARBA00022516"/>
    </source>
</evidence>
<evidence type="ECO:0000256" key="10">
    <source>
        <dbReference type="RuleBase" id="RU361115"/>
    </source>
</evidence>
<dbReference type="GeneID" id="108082278"/>
<dbReference type="RefSeq" id="XP_017033098.1">
    <property type="nucleotide sequence ID" value="XM_017177609.2"/>
</dbReference>
<reference evidence="12" key="2">
    <citation type="submission" date="2025-08" db="UniProtKB">
        <authorList>
            <consortium name="RefSeq"/>
        </authorList>
    </citation>
    <scope>IDENTIFICATION</scope>
    <source>
        <strain evidence="12">14028-0561.14</strain>
        <tissue evidence="12">Whole fly</tissue>
    </source>
</reference>
<keyword evidence="11" id="KW-1185">Reference proteome</keyword>
<evidence type="ECO:0000256" key="8">
    <source>
        <dbReference type="ARBA" id="ARBA00023136"/>
    </source>
</evidence>
<keyword evidence="5 10" id="KW-0276">Fatty acid metabolism</keyword>
<keyword evidence="6 10" id="KW-1133">Transmembrane helix</keyword>
<organism evidence="11 12">
    <name type="scientific">Drosophila kikkawai</name>
    <name type="common">Fruit fly</name>
    <dbReference type="NCBI Taxonomy" id="30033"/>
    <lineage>
        <taxon>Eukaryota</taxon>
        <taxon>Metazoa</taxon>
        <taxon>Ecdysozoa</taxon>
        <taxon>Arthropoda</taxon>
        <taxon>Hexapoda</taxon>
        <taxon>Insecta</taxon>
        <taxon>Pterygota</taxon>
        <taxon>Neoptera</taxon>
        <taxon>Endopterygota</taxon>
        <taxon>Diptera</taxon>
        <taxon>Brachycera</taxon>
        <taxon>Muscomorpha</taxon>
        <taxon>Ephydroidea</taxon>
        <taxon>Drosophilidae</taxon>
        <taxon>Drosophila</taxon>
        <taxon>Sophophora</taxon>
    </lineage>
</organism>
<evidence type="ECO:0000313" key="11">
    <source>
        <dbReference type="Proteomes" id="UP001652661"/>
    </source>
</evidence>
<feature type="transmembrane region" description="Helical" evidence="10">
    <location>
        <begin position="60"/>
        <end position="82"/>
    </location>
</feature>
<name>A0A6P4JER6_DROKI</name>
<gene>
    <name evidence="12" type="primary">LOC108082278</name>
</gene>
<evidence type="ECO:0000256" key="5">
    <source>
        <dbReference type="ARBA" id="ARBA00022832"/>
    </source>
</evidence>
<evidence type="ECO:0000256" key="4">
    <source>
        <dbReference type="ARBA" id="ARBA00022692"/>
    </source>
</evidence>
<keyword evidence="9 10" id="KW-0275">Fatty acid biosynthesis</keyword>
<dbReference type="GO" id="GO:0005789">
    <property type="term" value="C:endoplasmic reticulum membrane"/>
    <property type="evidence" value="ECO:0007669"/>
    <property type="project" value="TreeGrafter"/>
</dbReference>
<comment type="catalytic activity">
    <reaction evidence="10">
        <text>a very-long-chain acyl-CoA + malonyl-CoA + H(+) = a very-long-chain 3-oxoacyl-CoA + CO2 + CoA</text>
        <dbReference type="Rhea" id="RHEA:32727"/>
        <dbReference type="ChEBI" id="CHEBI:15378"/>
        <dbReference type="ChEBI" id="CHEBI:16526"/>
        <dbReference type="ChEBI" id="CHEBI:57287"/>
        <dbReference type="ChEBI" id="CHEBI:57384"/>
        <dbReference type="ChEBI" id="CHEBI:90725"/>
        <dbReference type="ChEBI" id="CHEBI:90736"/>
        <dbReference type="EC" id="2.3.1.199"/>
    </reaction>
</comment>
<comment type="similarity">
    <text evidence="10">Belongs to the ELO family.</text>
</comment>
<dbReference type="OrthoDB" id="434092at2759"/>
<feature type="transmembrane region" description="Helical" evidence="10">
    <location>
        <begin position="140"/>
        <end position="157"/>
    </location>
</feature>
<dbReference type="AlphaFoldDB" id="A0A6P4JER6"/>
<evidence type="ECO:0000256" key="9">
    <source>
        <dbReference type="ARBA" id="ARBA00023160"/>
    </source>
</evidence>
<evidence type="ECO:0000256" key="3">
    <source>
        <dbReference type="ARBA" id="ARBA00022679"/>
    </source>
</evidence>
<accession>A0A6P4JER6</accession>
<dbReference type="InterPro" id="IPR002076">
    <property type="entry name" value="ELO_fam"/>
</dbReference>
<reference evidence="11" key="1">
    <citation type="submission" date="2025-05" db="UniProtKB">
        <authorList>
            <consortium name="RefSeq"/>
        </authorList>
    </citation>
    <scope>NUCLEOTIDE SEQUENCE [LARGE SCALE GENOMIC DNA]</scope>
    <source>
        <strain evidence="11">14028-0561.14</strain>
    </source>
</reference>
<evidence type="ECO:0000256" key="1">
    <source>
        <dbReference type="ARBA" id="ARBA00004141"/>
    </source>
</evidence>
<dbReference type="EC" id="2.3.1.199" evidence="10"/>
<dbReference type="PANTHER" id="PTHR11157">
    <property type="entry name" value="FATTY ACID ACYL TRANSFERASE-RELATED"/>
    <property type="match status" value="1"/>
</dbReference>
<evidence type="ECO:0000256" key="6">
    <source>
        <dbReference type="ARBA" id="ARBA00022989"/>
    </source>
</evidence>
<keyword evidence="7 10" id="KW-0443">Lipid metabolism</keyword>
<dbReference type="GO" id="GO:0009922">
    <property type="term" value="F:fatty acid elongase activity"/>
    <property type="evidence" value="ECO:0007669"/>
    <property type="project" value="UniProtKB-EC"/>
</dbReference>
<dbReference type="GO" id="GO:0042761">
    <property type="term" value="P:very long-chain fatty acid biosynthetic process"/>
    <property type="evidence" value="ECO:0007669"/>
    <property type="project" value="TreeGrafter"/>
</dbReference>
<comment type="subcellular location">
    <subcellularLocation>
        <location evidence="1">Membrane</location>
        <topology evidence="1">Multi-pass membrane protein</topology>
    </subcellularLocation>
</comment>
<keyword evidence="2 10" id="KW-0444">Lipid biosynthesis</keyword>
<protein>
    <recommendedName>
        <fullName evidence="10">Elongation of very long chain fatty acids protein</fullName>
        <ecNumber evidence="10">2.3.1.199</ecNumber>
    </recommendedName>
    <alternativeName>
        <fullName evidence="10">Very-long-chain 3-oxoacyl-CoA synthase</fullName>
    </alternativeName>
</protein>
<dbReference type="GO" id="GO:0019367">
    <property type="term" value="P:fatty acid elongation, saturated fatty acid"/>
    <property type="evidence" value="ECO:0007669"/>
    <property type="project" value="TreeGrafter"/>
</dbReference>
<keyword evidence="8 10" id="KW-0472">Membrane</keyword>
<keyword evidence="3 10" id="KW-0808">Transferase</keyword>
<feature type="transmembrane region" description="Helical" evidence="10">
    <location>
        <begin position="17"/>
        <end position="40"/>
    </location>
</feature>
<keyword evidence="4 10" id="KW-0812">Transmembrane</keyword>